<keyword evidence="2" id="KW-1185">Reference proteome</keyword>
<dbReference type="EMBL" id="AOPZ01000176">
    <property type="protein sequence ID" value="EPH43194.1"/>
    <property type="molecule type" value="Genomic_DNA"/>
</dbReference>
<gene>
    <name evidence="1" type="ORF">STRAU_3724</name>
</gene>
<sequence length="77" mass="8475">MYERYGEGRATPKPVWCVSPGGRYSWVRVRVRVRVRAVAGAGAGAGAGADGRARARAVRPRVALRGLPHRHHVHPRR</sequence>
<dbReference type="Proteomes" id="UP000014629">
    <property type="component" value="Unassembled WGS sequence"/>
</dbReference>
<reference evidence="1 2" key="1">
    <citation type="submission" date="2013-02" db="EMBL/GenBank/DDBJ databases">
        <title>Draft Genome Sequence of Streptomyces aurantiacus, Which Produces Setomimycin.</title>
        <authorList>
            <person name="Gruening B.A."/>
            <person name="Praeg A."/>
            <person name="Erxleben A."/>
            <person name="Guenther S."/>
            <person name="Mueller M."/>
        </authorList>
    </citation>
    <scope>NUCLEOTIDE SEQUENCE [LARGE SCALE GENOMIC DNA]</scope>
    <source>
        <strain evidence="1 2">JA 4570</strain>
    </source>
</reference>
<protein>
    <submittedName>
        <fullName evidence="1">Uncharacterized protein</fullName>
    </submittedName>
</protein>
<dbReference type="PATRIC" id="fig|1286094.4.peg.3683"/>
<organism evidence="1 2">
    <name type="scientific">Streptomyces aurantiacus JA 4570</name>
    <dbReference type="NCBI Taxonomy" id="1286094"/>
    <lineage>
        <taxon>Bacteria</taxon>
        <taxon>Bacillati</taxon>
        <taxon>Actinomycetota</taxon>
        <taxon>Actinomycetes</taxon>
        <taxon>Kitasatosporales</taxon>
        <taxon>Streptomycetaceae</taxon>
        <taxon>Streptomyces</taxon>
        <taxon>Streptomyces aurantiacus group</taxon>
    </lineage>
</organism>
<evidence type="ECO:0000313" key="1">
    <source>
        <dbReference type="EMBL" id="EPH43194.1"/>
    </source>
</evidence>
<evidence type="ECO:0000313" key="2">
    <source>
        <dbReference type="Proteomes" id="UP000014629"/>
    </source>
</evidence>
<accession>S3ZKA3</accession>
<proteinExistence type="predicted"/>
<comment type="caution">
    <text evidence="1">The sequence shown here is derived from an EMBL/GenBank/DDBJ whole genome shotgun (WGS) entry which is preliminary data.</text>
</comment>
<dbReference type="AlphaFoldDB" id="S3ZKA3"/>
<name>S3ZKA3_9ACTN</name>